<sequence>MVKMKTHSGLEDTHISKLNECFLVTDRIRNVGRSSRQGFGKCKSKLNPNGGGARTCVLSSSGISLFDNGPLSLVTPPVQSSLKAPLTPSFFLSGTTLGKEGKKEI</sequence>
<dbReference type="EMBL" id="OZ019903">
    <property type="protein sequence ID" value="CAK9195828.1"/>
    <property type="molecule type" value="Genomic_DNA"/>
</dbReference>
<dbReference type="Proteomes" id="UP001497512">
    <property type="component" value="Chromosome 11"/>
</dbReference>
<accession>A0ABP0TH07</accession>
<gene>
    <name evidence="1" type="ORF">CSSPTR1EN2_LOCUS3168</name>
</gene>
<organism evidence="1 2">
    <name type="scientific">Sphagnum troendelagicum</name>
    <dbReference type="NCBI Taxonomy" id="128251"/>
    <lineage>
        <taxon>Eukaryota</taxon>
        <taxon>Viridiplantae</taxon>
        <taxon>Streptophyta</taxon>
        <taxon>Embryophyta</taxon>
        <taxon>Bryophyta</taxon>
        <taxon>Sphagnophytina</taxon>
        <taxon>Sphagnopsida</taxon>
        <taxon>Sphagnales</taxon>
        <taxon>Sphagnaceae</taxon>
        <taxon>Sphagnum</taxon>
    </lineage>
</organism>
<keyword evidence="2" id="KW-1185">Reference proteome</keyword>
<protein>
    <submittedName>
        <fullName evidence="1">Uncharacterized protein</fullName>
    </submittedName>
</protein>
<name>A0ABP0TH07_9BRYO</name>
<proteinExistence type="predicted"/>
<reference evidence="1" key="1">
    <citation type="submission" date="2024-02" db="EMBL/GenBank/DDBJ databases">
        <authorList>
            <consortium name="ELIXIR-Norway"/>
            <consortium name="Elixir Norway"/>
        </authorList>
    </citation>
    <scope>NUCLEOTIDE SEQUENCE</scope>
</reference>
<evidence type="ECO:0000313" key="2">
    <source>
        <dbReference type="Proteomes" id="UP001497512"/>
    </source>
</evidence>
<evidence type="ECO:0000313" key="1">
    <source>
        <dbReference type="EMBL" id="CAK9195828.1"/>
    </source>
</evidence>